<keyword evidence="2" id="KW-0255">Endonuclease</keyword>
<dbReference type="SUPFAM" id="SSF52980">
    <property type="entry name" value="Restriction endonuclease-like"/>
    <property type="match status" value="1"/>
</dbReference>
<dbReference type="PANTHER" id="PTHR30015:SF7">
    <property type="entry name" value="TYPE IV METHYL-DIRECTED RESTRICTION ENZYME ECOKMRR"/>
    <property type="match status" value="1"/>
</dbReference>
<keyword evidence="2" id="KW-0540">Nuclease</keyword>
<dbReference type="AlphaFoldDB" id="A0A9D2BIB5"/>
<sequence>ILIILYISDLLLYAVIPVTIVFPNSSIQVNPRRCKCGVTSYYLNCIIKYSFLKQYHLTSLPKSIKIKKLFHKQKCNYYKLRYPCWVHSKKDGTADKRVKSNHIIWKKCELCLDNYLLYTKKPYDLIHAVKNLRKKGNTIPLCKEEKKKRSILLNKKKNLIQNNNIQKLVDHFSKNPTGFEKLCSEIFINLGYQATLTPPTNDGGYDILLQKKGVTTIVECKCYSIEHKIGRPSVQKLVGANSIVSADKMIFITTSDFSESAITYAQKANVELYNGAKLMNLLNKQLSSAEEKTRINISEYQLEITDLHPYVPEDIYLKFFIPHK</sequence>
<dbReference type="InterPro" id="IPR011856">
    <property type="entry name" value="tRNA_endonuc-like_dom_sf"/>
</dbReference>
<dbReference type="Gene3D" id="3.40.1350.10">
    <property type="match status" value="1"/>
</dbReference>
<reference evidence="2" key="2">
    <citation type="submission" date="2021-04" db="EMBL/GenBank/DDBJ databases">
        <authorList>
            <person name="Gilroy R."/>
        </authorList>
    </citation>
    <scope>NUCLEOTIDE SEQUENCE</scope>
    <source>
        <strain evidence="2">CHK183-1962</strain>
    </source>
</reference>
<dbReference type="GO" id="GO:0015666">
    <property type="term" value="F:restriction endodeoxyribonuclease activity"/>
    <property type="evidence" value="ECO:0007669"/>
    <property type="project" value="TreeGrafter"/>
</dbReference>
<protein>
    <submittedName>
        <fullName evidence="2">Restriction endonuclease</fullName>
    </submittedName>
</protein>
<feature type="domain" description="Restriction endonuclease type IV Mrr" evidence="1">
    <location>
        <begin position="175"/>
        <end position="282"/>
    </location>
</feature>
<reference evidence="2" key="1">
    <citation type="journal article" date="2021" name="PeerJ">
        <title>Extensive microbial diversity within the chicken gut microbiome revealed by metagenomics and culture.</title>
        <authorList>
            <person name="Gilroy R."/>
            <person name="Ravi A."/>
            <person name="Getino M."/>
            <person name="Pursley I."/>
            <person name="Horton D.L."/>
            <person name="Alikhan N.F."/>
            <person name="Baker D."/>
            <person name="Gharbi K."/>
            <person name="Hall N."/>
            <person name="Watson M."/>
            <person name="Adriaenssens E.M."/>
            <person name="Foster-Nyarko E."/>
            <person name="Jarju S."/>
            <person name="Secka A."/>
            <person name="Antonio M."/>
            <person name="Oren A."/>
            <person name="Chaudhuri R.R."/>
            <person name="La Ragione R."/>
            <person name="Hildebrand F."/>
            <person name="Pallen M.J."/>
        </authorList>
    </citation>
    <scope>NUCLEOTIDE SEQUENCE</scope>
    <source>
        <strain evidence="2">CHK183-1962</strain>
    </source>
</reference>
<dbReference type="GO" id="GO:0003677">
    <property type="term" value="F:DNA binding"/>
    <property type="evidence" value="ECO:0007669"/>
    <property type="project" value="InterPro"/>
</dbReference>
<dbReference type="PANTHER" id="PTHR30015">
    <property type="entry name" value="MRR RESTRICTION SYSTEM PROTEIN"/>
    <property type="match status" value="1"/>
</dbReference>
<proteinExistence type="predicted"/>
<dbReference type="InterPro" id="IPR011335">
    <property type="entry name" value="Restrct_endonuc-II-like"/>
</dbReference>
<dbReference type="GO" id="GO:0009307">
    <property type="term" value="P:DNA restriction-modification system"/>
    <property type="evidence" value="ECO:0007669"/>
    <property type="project" value="InterPro"/>
</dbReference>
<evidence type="ECO:0000313" key="2">
    <source>
        <dbReference type="EMBL" id="HIX76527.1"/>
    </source>
</evidence>
<comment type="caution">
    <text evidence="2">The sequence shown here is derived from an EMBL/GenBank/DDBJ whole genome shotgun (WGS) entry which is preliminary data.</text>
</comment>
<organism evidence="2 3">
    <name type="scientific">Candidatus Fusicatenibacter merdavium</name>
    <dbReference type="NCBI Taxonomy" id="2838600"/>
    <lineage>
        <taxon>Bacteria</taxon>
        <taxon>Bacillati</taxon>
        <taxon>Bacillota</taxon>
        <taxon>Clostridia</taxon>
        <taxon>Lachnospirales</taxon>
        <taxon>Lachnospiraceae</taxon>
        <taxon>Fusicatenibacter</taxon>
    </lineage>
</organism>
<name>A0A9D2BIB5_9FIRM</name>
<gene>
    <name evidence="2" type="ORF">H9734_02870</name>
</gene>
<accession>A0A9D2BIB5</accession>
<dbReference type="EMBL" id="DXEK01000048">
    <property type="protein sequence ID" value="HIX76527.1"/>
    <property type="molecule type" value="Genomic_DNA"/>
</dbReference>
<dbReference type="Proteomes" id="UP000886890">
    <property type="component" value="Unassembled WGS sequence"/>
</dbReference>
<evidence type="ECO:0000313" key="3">
    <source>
        <dbReference type="Proteomes" id="UP000886890"/>
    </source>
</evidence>
<keyword evidence="2" id="KW-0378">Hydrolase</keyword>
<dbReference type="InterPro" id="IPR052906">
    <property type="entry name" value="Type_IV_Methyl-Rstrct_Enzyme"/>
</dbReference>
<evidence type="ECO:0000259" key="1">
    <source>
        <dbReference type="Pfam" id="PF04471"/>
    </source>
</evidence>
<feature type="non-terminal residue" evidence="2">
    <location>
        <position position="1"/>
    </location>
</feature>
<dbReference type="Pfam" id="PF04471">
    <property type="entry name" value="Mrr_cat"/>
    <property type="match status" value="1"/>
</dbReference>
<dbReference type="InterPro" id="IPR007560">
    <property type="entry name" value="Restrct_endonuc_IV_Mrr"/>
</dbReference>